<reference evidence="3 4" key="1">
    <citation type="journal article" date="2010" name="Stand. Genomic Sci.">
        <title>Complete genome sequence of Haliangium ochraceum type strain (SMP-2).</title>
        <authorList>
            <consortium name="US DOE Joint Genome Institute (JGI-PGF)"/>
            <person name="Ivanova N."/>
            <person name="Daum C."/>
            <person name="Lang E."/>
            <person name="Abt B."/>
            <person name="Kopitz M."/>
            <person name="Saunders E."/>
            <person name="Lapidus A."/>
            <person name="Lucas S."/>
            <person name="Glavina Del Rio T."/>
            <person name="Nolan M."/>
            <person name="Tice H."/>
            <person name="Copeland A."/>
            <person name="Cheng J.F."/>
            <person name="Chen F."/>
            <person name="Bruce D."/>
            <person name="Goodwin L."/>
            <person name="Pitluck S."/>
            <person name="Mavromatis K."/>
            <person name="Pati A."/>
            <person name="Mikhailova N."/>
            <person name="Chen A."/>
            <person name="Palaniappan K."/>
            <person name="Land M."/>
            <person name="Hauser L."/>
            <person name="Chang Y.J."/>
            <person name="Jeffries C.D."/>
            <person name="Detter J.C."/>
            <person name="Brettin T."/>
            <person name="Rohde M."/>
            <person name="Goker M."/>
            <person name="Bristow J."/>
            <person name="Markowitz V."/>
            <person name="Eisen J.A."/>
            <person name="Hugenholtz P."/>
            <person name="Kyrpides N.C."/>
            <person name="Klenk H.P."/>
        </authorList>
    </citation>
    <scope>NUCLEOTIDE SEQUENCE [LARGE SCALE GENOMIC DNA]</scope>
    <source>
        <strain evidence="4">DSM 14365 / CIP 107738 / JCM 11303 / AJ 13395 / SMP-2</strain>
    </source>
</reference>
<dbReference type="Gene3D" id="3.40.50.720">
    <property type="entry name" value="NAD(P)-binding Rossmann-like Domain"/>
    <property type="match status" value="1"/>
</dbReference>
<sequence length="225" mass="23872">MLKGTALVLGATGNVGYGISAALLEAGVRVVAPSRDEQRANALREQFEGESFAAIVGDPSSDDGAEALAAASETAHGPIDHVVASIGPWWQKGRLSEQPKGEWDRVRSMLLDGHVHLARALMPRLALRPSATYTIVTGMGAHHHTPGTSMLYVACGAVLSLSQVLRDEHRSGPVRVNELLIGARIEREARDGVVPAAELGAWLVDRLAAEPRSEVLRFPAANGRA</sequence>
<dbReference type="PANTHER" id="PTHR43669">
    <property type="entry name" value="5-KETO-D-GLUCONATE 5-REDUCTASE"/>
    <property type="match status" value="1"/>
</dbReference>
<dbReference type="Proteomes" id="UP000001880">
    <property type="component" value="Chromosome"/>
</dbReference>
<dbReference type="RefSeq" id="WP_012826877.1">
    <property type="nucleotide sequence ID" value="NC_013440.1"/>
</dbReference>
<keyword evidence="4" id="KW-1185">Reference proteome</keyword>
<dbReference type="SUPFAM" id="SSF51735">
    <property type="entry name" value="NAD(P)-binding Rossmann-fold domains"/>
    <property type="match status" value="1"/>
</dbReference>
<dbReference type="KEGG" id="hoh:Hoch_1720"/>
<organism evidence="3 4">
    <name type="scientific">Haliangium ochraceum (strain DSM 14365 / JCM 11303 / SMP-2)</name>
    <dbReference type="NCBI Taxonomy" id="502025"/>
    <lineage>
        <taxon>Bacteria</taxon>
        <taxon>Pseudomonadati</taxon>
        <taxon>Myxococcota</taxon>
        <taxon>Polyangia</taxon>
        <taxon>Haliangiales</taxon>
        <taxon>Kofleriaceae</taxon>
        <taxon>Haliangium</taxon>
    </lineage>
</organism>
<dbReference type="HOGENOM" id="CLU_097965_1_0_7"/>
<evidence type="ECO:0000313" key="4">
    <source>
        <dbReference type="Proteomes" id="UP000001880"/>
    </source>
</evidence>
<dbReference type="GO" id="GO:0016491">
    <property type="term" value="F:oxidoreductase activity"/>
    <property type="evidence" value="ECO:0007669"/>
    <property type="project" value="UniProtKB-KW"/>
</dbReference>
<accession>D0LX22</accession>
<protein>
    <submittedName>
        <fullName evidence="3">Short-chain dehydrogenase/reductase SDR</fullName>
    </submittedName>
</protein>
<dbReference type="OrthoDB" id="6028059at2"/>
<keyword evidence="2" id="KW-0560">Oxidoreductase</keyword>
<dbReference type="eggNOG" id="COG1028">
    <property type="taxonomic scope" value="Bacteria"/>
</dbReference>
<evidence type="ECO:0000313" key="3">
    <source>
        <dbReference type="EMBL" id="ACY14269.1"/>
    </source>
</evidence>
<dbReference type="InterPro" id="IPR036291">
    <property type="entry name" value="NAD(P)-bd_dom_sf"/>
</dbReference>
<dbReference type="STRING" id="502025.Hoch_1720"/>
<proteinExistence type="inferred from homology"/>
<dbReference type="Pfam" id="PF00106">
    <property type="entry name" value="adh_short"/>
    <property type="match status" value="1"/>
</dbReference>
<dbReference type="PANTHER" id="PTHR43669:SF3">
    <property type="entry name" value="ALCOHOL DEHYDROGENASE, PUTATIVE (AFU_ORTHOLOGUE AFUA_3G03445)-RELATED"/>
    <property type="match status" value="1"/>
</dbReference>
<comment type="similarity">
    <text evidence="1">Belongs to the short-chain dehydrogenases/reductases (SDR) family.</text>
</comment>
<dbReference type="CDD" id="cd05233">
    <property type="entry name" value="SDR_c"/>
    <property type="match status" value="1"/>
</dbReference>
<dbReference type="AlphaFoldDB" id="D0LX22"/>
<dbReference type="InterPro" id="IPR002347">
    <property type="entry name" value="SDR_fam"/>
</dbReference>
<dbReference type="EMBL" id="CP001804">
    <property type="protein sequence ID" value="ACY14269.1"/>
    <property type="molecule type" value="Genomic_DNA"/>
</dbReference>
<evidence type="ECO:0000256" key="1">
    <source>
        <dbReference type="ARBA" id="ARBA00006484"/>
    </source>
</evidence>
<name>D0LX22_HALO1</name>
<evidence type="ECO:0000256" key="2">
    <source>
        <dbReference type="ARBA" id="ARBA00023002"/>
    </source>
</evidence>
<gene>
    <name evidence="3" type="ordered locus">Hoch_1720</name>
</gene>